<evidence type="ECO:0000256" key="1">
    <source>
        <dbReference type="SAM" id="MobiDB-lite"/>
    </source>
</evidence>
<dbReference type="EMBL" id="BMKG01000001">
    <property type="protein sequence ID" value="GGB85828.1"/>
    <property type="molecule type" value="Genomic_DNA"/>
</dbReference>
<evidence type="ECO:0000259" key="2">
    <source>
        <dbReference type="Pfam" id="PF09722"/>
    </source>
</evidence>
<proteinExistence type="predicted"/>
<keyword evidence="5" id="KW-1185">Reference proteome</keyword>
<dbReference type="Pfam" id="PF09722">
    <property type="entry name" value="Xre_MbcA_ParS_C"/>
    <property type="match status" value="1"/>
</dbReference>
<evidence type="ECO:0000313" key="4">
    <source>
        <dbReference type="EMBL" id="GGB85828.1"/>
    </source>
</evidence>
<evidence type="ECO:0000313" key="5">
    <source>
        <dbReference type="Proteomes" id="UP000622638"/>
    </source>
</evidence>
<dbReference type="InterPro" id="IPR046847">
    <property type="entry name" value="Xre-like_HTH"/>
</dbReference>
<dbReference type="RefSeq" id="WP_155472711.1">
    <property type="nucleotide sequence ID" value="NZ_BMKG01000001.1"/>
</dbReference>
<organism evidence="4 5">
    <name type="scientific">Pseudoduganella buxea</name>
    <dbReference type="NCBI Taxonomy" id="1949069"/>
    <lineage>
        <taxon>Bacteria</taxon>
        <taxon>Pseudomonadati</taxon>
        <taxon>Pseudomonadota</taxon>
        <taxon>Betaproteobacteria</taxon>
        <taxon>Burkholderiales</taxon>
        <taxon>Oxalobacteraceae</taxon>
        <taxon>Telluria group</taxon>
        <taxon>Pseudoduganella</taxon>
    </lineage>
</organism>
<comment type="caution">
    <text evidence="4">The sequence shown here is derived from an EMBL/GenBank/DDBJ whole genome shotgun (WGS) entry which is preliminary data.</text>
</comment>
<feature type="domain" description="Antitoxin Xre-like helix-turn-helix" evidence="3">
    <location>
        <begin position="47"/>
        <end position="106"/>
    </location>
</feature>
<evidence type="ECO:0000259" key="3">
    <source>
        <dbReference type="Pfam" id="PF20432"/>
    </source>
</evidence>
<protein>
    <recommendedName>
        <fullName evidence="6">DUF2384 domain-containing protein</fullName>
    </recommendedName>
</protein>
<reference evidence="5" key="1">
    <citation type="journal article" date="2019" name="Int. J. Syst. Evol. Microbiol.">
        <title>The Global Catalogue of Microorganisms (GCM) 10K type strain sequencing project: providing services to taxonomists for standard genome sequencing and annotation.</title>
        <authorList>
            <consortium name="The Broad Institute Genomics Platform"/>
            <consortium name="The Broad Institute Genome Sequencing Center for Infectious Disease"/>
            <person name="Wu L."/>
            <person name="Ma J."/>
        </authorList>
    </citation>
    <scope>NUCLEOTIDE SEQUENCE [LARGE SCALE GENOMIC DNA]</scope>
    <source>
        <strain evidence="5">CGMCC 1.15931</strain>
    </source>
</reference>
<feature type="domain" description="Antitoxin Xre/MbcA/ParS-like toxin-binding" evidence="2">
    <location>
        <begin position="128"/>
        <end position="170"/>
    </location>
</feature>
<name>A0ABQ1K3B0_9BURK</name>
<dbReference type="InterPro" id="IPR024467">
    <property type="entry name" value="Xre/MbcA/ParS-like_toxin-bd"/>
</dbReference>
<dbReference type="Proteomes" id="UP000622638">
    <property type="component" value="Unassembled WGS sequence"/>
</dbReference>
<dbReference type="Pfam" id="PF20432">
    <property type="entry name" value="Xre-like-HTH"/>
    <property type="match status" value="1"/>
</dbReference>
<gene>
    <name evidence="4" type="ORF">GCM10011572_04750</name>
</gene>
<evidence type="ECO:0008006" key="6">
    <source>
        <dbReference type="Google" id="ProtNLM"/>
    </source>
</evidence>
<feature type="region of interest" description="Disordered" evidence="1">
    <location>
        <begin position="1"/>
        <end position="26"/>
    </location>
</feature>
<sequence length="174" mass="18363">MAADESNLERRRTPRKAAEQPGQPVDTVAEGVGQAFTDLYQAGAQHRIALIRQGVAAYEVGELSALLDVPKESLMASLGIARATLSRKVRENRALSPDESERVLGLQALIGQVQAMVGESGEGGGFDAAAWLSGWLNTPLPALGGARPASYLDTVEGQKFIAHYLAMAQSGAYA</sequence>
<accession>A0ABQ1K3B0</accession>